<accession>A0A1D8BJ78</accession>
<gene>
    <name evidence="1" type="primary">SIFV2_gp18</name>
</gene>
<dbReference type="Proteomes" id="UP000223173">
    <property type="component" value="Segment"/>
</dbReference>
<name>A0A1D8BJ78_SIFV</name>
<dbReference type="EMBL" id="KX467643">
    <property type="protein sequence ID" value="AOS58373.1"/>
    <property type="molecule type" value="Genomic_DNA"/>
</dbReference>
<reference evidence="1" key="2">
    <citation type="submission" date="2016-06" db="EMBL/GenBank/DDBJ databases">
        <authorList>
            <person name="Kjaerup R.B."/>
            <person name="Dalgaard T.S."/>
            <person name="Juul-Madsen H.R."/>
        </authorList>
    </citation>
    <scope>NUCLEOTIDE SEQUENCE</scope>
</reference>
<proteinExistence type="predicted"/>
<organism evidence="1">
    <name type="scientific">Sulfolobus islandicus filamentous virus 2</name>
    <dbReference type="NCBI Taxonomy" id="1902331"/>
    <lineage>
        <taxon>Viruses</taxon>
        <taxon>Adnaviria</taxon>
        <taxon>Zilligvirae</taxon>
        <taxon>Taleaviricota</taxon>
        <taxon>Tokiviricetes</taxon>
        <taxon>Ligamenvirales</taxon>
        <taxon>Lipothrixviridae</taxon>
        <taxon>Betalipothrixvirus</taxon>
        <taxon>Betalipothrixvirus hveragerdiense</taxon>
        <taxon>Sulfolobus islandicus filamentous virus</taxon>
    </lineage>
</organism>
<protein>
    <submittedName>
        <fullName evidence="1">Conserved lipothrixviral protein</fullName>
    </submittedName>
</protein>
<evidence type="ECO:0000313" key="1">
    <source>
        <dbReference type="EMBL" id="AOS58373.1"/>
    </source>
</evidence>
<sequence length="67" mass="7920">MVILNKYYSMKEEYEILNIEIKDNNLFVSVKLIRNGSVEIFNYVPIQNIPKIIKNFSLVTQKNLLDN</sequence>
<reference evidence="1" key="1">
    <citation type="journal article" date="2014" name="Mol. Microbiol.">
        <title>Inter-viral conflicts that exploit host CRISPR immune systems of Sulfolobus.</title>
        <authorList>
            <person name="Erdmann S."/>
            <person name="Le Moine Bauer S."/>
            <person name="Garrett R.A."/>
        </authorList>
    </citation>
    <scope>NUCLEOTIDE SEQUENCE [LARGE SCALE GENOMIC DNA]</scope>
</reference>